<reference evidence="2 3" key="1">
    <citation type="journal article" date="2010" name="Stand. Genomic Sci.">
        <title>Complete genome sequence of Cellulophaga algicola type strain (IC166).</title>
        <authorList>
            <person name="Abt B."/>
            <person name="Lu M."/>
            <person name="Misra M."/>
            <person name="Han C."/>
            <person name="Nolan M."/>
            <person name="Lucas S."/>
            <person name="Hammon N."/>
            <person name="Deshpande S."/>
            <person name="Cheng J.F."/>
            <person name="Tapia R."/>
            <person name="Goodwin L."/>
            <person name="Pitluck S."/>
            <person name="Liolios K."/>
            <person name="Pagani I."/>
            <person name="Ivanova N."/>
            <person name="Mavromatis K."/>
            <person name="Ovchinikova G."/>
            <person name="Pati A."/>
            <person name="Chen A."/>
            <person name="Palaniappan K."/>
            <person name="Land M."/>
            <person name="Hauser L."/>
            <person name="Chang Y.J."/>
            <person name="Jeffries C.D."/>
            <person name="Detter J.C."/>
            <person name="Brambilla E."/>
            <person name="Rohde M."/>
            <person name="Tindall B.J."/>
            <person name="Goker M."/>
            <person name="Woyke T."/>
            <person name="Bristow J."/>
            <person name="Eisen J.A."/>
            <person name="Markowitz V."/>
            <person name="Hugenholtz P."/>
            <person name="Kyrpides N.C."/>
            <person name="Klenk H.P."/>
            <person name="Lapidus A."/>
        </authorList>
    </citation>
    <scope>NUCLEOTIDE SEQUENCE [LARGE SCALE GENOMIC DNA]</scope>
    <source>
        <strain evidence="3">DSM 14237 / IC166 / ACAM 630</strain>
    </source>
</reference>
<proteinExistence type="predicted"/>
<keyword evidence="1" id="KW-1133">Transmembrane helix</keyword>
<feature type="transmembrane region" description="Helical" evidence="1">
    <location>
        <begin position="41"/>
        <end position="59"/>
    </location>
</feature>
<protein>
    <submittedName>
        <fullName evidence="2">Uncharacterized protein</fullName>
    </submittedName>
</protein>
<dbReference type="EMBL" id="CP002453">
    <property type="protein sequence ID" value="ADV50577.1"/>
    <property type="molecule type" value="Genomic_DNA"/>
</dbReference>
<dbReference type="HOGENOM" id="CLU_120845_0_0_10"/>
<gene>
    <name evidence="2" type="ordered locus">Celal_3311</name>
</gene>
<sequence length="194" mass="23037">MDSFLIFWILIILLIIGLTIGLIYLGYWIPKRFGKRKLGKWIVGILSIAVLTFILSVVFEDELFFKSDAKELIAEHNIELKDNFELNSNEFTGIKDFYHRFELTISESDNLRITNKIINAENYQHLVDKPIDIRVDKPRYSDSNNDEEFTANYQTEREYIYEYYKPNERGYTPTYHRISILKAENILIYENISD</sequence>
<accession>E6X618</accession>
<dbReference type="Proteomes" id="UP000008634">
    <property type="component" value="Chromosome"/>
</dbReference>
<keyword evidence="1" id="KW-0812">Transmembrane</keyword>
<feature type="transmembrane region" description="Helical" evidence="1">
    <location>
        <begin position="6"/>
        <end position="29"/>
    </location>
</feature>
<organism evidence="2 3">
    <name type="scientific">Cellulophaga algicola (strain DSM 14237 / IC166 / ACAM 630)</name>
    <dbReference type="NCBI Taxonomy" id="688270"/>
    <lineage>
        <taxon>Bacteria</taxon>
        <taxon>Pseudomonadati</taxon>
        <taxon>Bacteroidota</taxon>
        <taxon>Flavobacteriia</taxon>
        <taxon>Flavobacteriales</taxon>
        <taxon>Flavobacteriaceae</taxon>
        <taxon>Cellulophaga</taxon>
    </lineage>
</organism>
<dbReference type="STRING" id="688270.Celal_3311"/>
<dbReference type="AlphaFoldDB" id="E6X618"/>
<evidence type="ECO:0000256" key="1">
    <source>
        <dbReference type="SAM" id="Phobius"/>
    </source>
</evidence>
<dbReference type="eggNOG" id="ENOG5032WA8">
    <property type="taxonomic scope" value="Bacteria"/>
</dbReference>
<evidence type="ECO:0000313" key="2">
    <source>
        <dbReference type="EMBL" id="ADV50577.1"/>
    </source>
</evidence>
<keyword evidence="1" id="KW-0472">Membrane</keyword>
<evidence type="ECO:0000313" key="3">
    <source>
        <dbReference type="Proteomes" id="UP000008634"/>
    </source>
</evidence>
<keyword evidence="3" id="KW-1185">Reference proteome</keyword>
<dbReference type="KEGG" id="cao:Celal_3311"/>
<name>E6X618_CELAD</name>